<proteinExistence type="predicted"/>
<dbReference type="PANTHER" id="PTHR35800">
    <property type="entry name" value="PROTEIN JAG"/>
    <property type="match status" value="1"/>
</dbReference>
<comment type="caution">
    <text evidence="2">The sequence shown here is derived from an EMBL/GenBank/DDBJ whole genome shotgun (WGS) entry which is preliminary data.</text>
</comment>
<dbReference type="GO" id="GO:0003723">
    <property type="term" value="F:RNA binding"/>
    <property type="evidence" value="ECO:0007669"/>
    <property type="project" value="InterPro"/>
</dbReference>
<dbReference type="Proteomes" id="UP000192997">
    <property type="component" value="Unassembled WGS sequence"/>
</dbReference>
<dbReference type="InterPro" id="IPR034079">
    <property type="entry name" value="R3H_KhpB"/>
</dbReference>
<dbReference type="InterPro" id="IPR015946">
    <property type="entry name" value="KH_dom-like_a/b"/>
</dbReference>
<dbReference type="InterPro" id="IPR039247">
    <property type="entry name" value="KhpB"/>
</dbReference>
<accession>A0A1X4GAS3</accession>
<dbReference type="Pfam" id="PF01424">
    <property type="entry name" value="R3H"/>
    <property type="match status" value="1"/>
</dbReference>
<evidence type="ECO:0000313" key="2">
    <source>
        <dbReference type="EMBL" id="OSO94281.1"/>
    </source>
</evidence>
<dbReference type="AlphaFoldDB" id="A0A1X4GAS3"/>
<name>A0A1X4GAS3_9CYAN</name>
<dbReference type="InterPro" id="IPR036867">
    <property type="entry name" value="R3H_dom_sf"/>
</dbReference>
<sequence>MMTDISMQHSEQWLKQLLQLAGISTNVYSQLGAAPTLETASPEPNSYWLIIDDSNLMPEQIRVLLGNNGSVLDAIQFLANSVLNLHHQEQEQISYTIEFNGYRVQRQAEISTLVKTAAQEVRFSGREVEIRSLNSTERRQVHSFLKEFPDLETFSRGREPNRNLVIRLATPSPANPDYSS</sequence>
<organism evidence="2 3">
    <name type="scientific">Cylindrospermopsis raciborskii CENA303</name>
    <dbReference type="NCBI Taxonomy" id="1170769"/>
    <lineage>
        <taxon>Bacteria</taxon>
        <taxon>Bacillati</taxon>
        <taxon>Cyanobacteriota</taxon>
        <taxon>Cyanophyceae</taxon>
        <taxon>Nostocales</taxon>
        <taxon>Aphanizomenonaceae</taxon>
        <taxon>Cylindrospermopsis</taxon>
    </lineage>
</organism>
<dbReference type="PROSITE" id="PS51061">
    <property type="entry name" value="R3H"/>
    <property type="match status" value="1"/>
</dbReference>
<dbReference type="Gene3D" id="3.30.300.20">
    <property type="match status" value="1"/>
</dbReference>
<dbReference type="EMBL" id="NBYN01000014">
    <property type="protein sequence ID" value="OSO94281.1"/>
    <property type="molecule type" value="Genomic_DNA"/>
</dbReference>
<feature type="domain" description="R3H" evidence="1">
    <location>
        <begin position="104"/>
        <end position="170"/>
    </location>
</feature>
<gene>
    <name evidence="2" type="ORF">B7O87_03705</name>
</gene>
<dbReference type="PANTHER" id="PTHR35800:SF1">
    <property type="entry name" value="RNA-BINDING PROTEIN KHPB"/>
    <property type="match status" value="1"/>
</dbReference>
<dbReference type="SUPFAM" id="SSF82708">
    <property type="entry name" value="R3H domain"/>
    <property type="match status" value="1"/>
</dbReference>
<evidence type="ECO:0000313" key="3">
    <source>
        <dbReference type="Proteomes" id="UP000192997"/>
    </source>
</evidence>
<reference evidence="3" key="1">
    <citation type="submission" date="2017-04" db="EMBL/GenBank/DDBJ databases">
        <authorList>
            <person name="Abreu V.A."/>
            <person name="Popin R.V."/>
            <person name="Rigonato J."/>
            <person name="Andreote A.P."/>
            <person name="Schaker P.C."/>
            <person name="Hoff-Risseti C."/>
            <person name="Alvarenga D.O."/>
            <person name="Varani A.M."/>
            <person name="Fiore M.F."/>
        </authorList>
    </citation>
    <scope>NUCLEOTIDE SEQUENCE [LARGE SCALE GENOMIC DNA]</scope>
    <source>
        <strain evidence="3">CENA303</strain>
    </source>
</reference>
<dbReference type="SMART" id="SM00393">
    <property type="entry name" value="R3H"/>
    <property type="match status" value="1"/>
</dbReference>
<dbReference type="Gene3D" id="3.30.1370.50">
    <property type="entry name" value="R3H-like domain"/>
    <property type="match status" value="1"/>
</dbReference>
<evidence type="ECO:0000259" key="1">
    <source>
        <dbReference type="PROSITE" id="PS51061"/>
    </source>
</evidence>
<dbReference type="InterPro" id="IPR001374">
    <property type="entry name" value="R3H_dom"/>
</dbReference>
<protein>
    <submittedName>
        <fullName evidence="2">RNA-binding protein</fullName>
    </submittedName>
</protein>
<dbReference type="CDD" id="cd02644">
    <property type="entry name" value="R3H_jag"/>
    <property type="match status" value="1"/>
</dbReference>